<dbReference type="AlphaFoldDB" id="A0A0F9PMV2"/>
<accession>A0A0F9PMV2</accession>
<organism evidence="1">
    <name type="scientific">marine sediment metagenome</name>
    <dbReference type="NCBI Taxonomy" id="412755"/>
    <lineage>
        <taxon>unclassified sequences</taxon>
        <taxon>metagenomes</taxon>
        <taxon>ecological metagenomes</taxon>
    </lineage>
</organism>
<name>A0A0F9PMV2_9ZZZZ</name>
<proteinExistence type="predicted"/>
<gene>
    <name evidence="1" type="ORF">LCGC14_1197290</name>
</gene>
<reference evidence="1" key="1">
    <citation type="journal article" date="2015" name="Nature">
        <title>Complex archaea that bridge the gap between prokaryotes and eukaryotes.</title>
        <authorList>
            <person name="Spang A."/>
            <person name="Saw J.H."/>
            <person name="Jorgensen S.L."/>
            <person name="Zaremba-Niedzwiedzka K."/>
            <person name="Martijn J."/>
            <person name="Lind A.E."/>
            <person name="van Eijk R."/>
            <person name="Schleper C."/>
            <person name="Guy L."/>
            <person name="Ettema T.J."/>
        </authorList>
    </citation>
    <scope>NUCLEOTIDE SEQUENCE</scope>
</reference>
<comment type="caution">
    <text evidence="1">The sequence shown here is derived from an EMBL/GenBank/DDBJ whole genome shotgun (WGS) entry which is preliminary data.</text>
</comment>
<evidence type="ECO:0000313" key="1">
    <source>
        <dbReference type="EMBL" id="KKM94547.1"/>
    </source>
</evidence>
<protein>
    <submittedName>
        <fullName evidence="1">Uncharacterized protein</fullName>
    </submittedName>
</protein>
<sequence length="59" mass="6266">MARGISITPLTDIFPRDIQQLEGEIDTTFHGFINQFKTGSAINTGAIISTVIATAAVTT</sequence>
<dbReference type="EMBL" id="LAZR01006124">
    <property type="protein sequence ID" value="KKM94547.1"/>
    <property type="molecule type" value="Genomic_DNA"/>
</dbReference>